<evidence type="ECO:0000259" key="5">
    <source>
        <dbReference type="Pfam" id="PF04389"/>
    </source>
</evidence>
<evidence type="ECO:0000313" key="7">
    <source>
        <dbReference type="Proteomes" id="UP000317238"/>
    </source>
</evidence>
<keyword evidence="1" id="KW-0808">Transferase</keyword>
<evidence type="ECO:0000256" key="2">
    <source>
        <dbReference type="ARBA" id="ARBA00023315"/>
    </source>
</evidence>
<sequence length="439" mass="48303">MVTTPTRIRAHLNSFPDTPVRLVNLDLEPPNAYVWHRRGFVAASGVPPNEPPLATLTPAADVASTKTAGKSEHSRVAAGHRASHRSAVHDAGPHRPDDADASAVPSNTRRATPLLAVAATLVVAGIALVAIGIQSGGGLDNDIAAAPARTAIPAPYDADRAMGYLRQICDIGPRPTASAGMETQQAFLKRHFESLGGTVRLQSTRIRHPETGDVIPMANLIASWHLDRPKRFLLCAHYDTRPFPDRDRRNPKGRFVGANDGGSGVAGLMEMAHHLDQLPPDVGVDLVMFDAEEFVFDERRDKYFLGSTYFAQQYRMQPPQSPYTAGVLLDMVGDKELKIYYERNSLKYARQVAHQIWDVADDLGVTAFVPRSRHEIRDDHLPLNQIAGIPTVDLIDFDYPRPGLGAPQYWHTEQDIPENCSGESLAAVVWVVHQWLQRQ</sequence>
<evidence type="ECO:0000256" key="1">
    <source>
        <dbReference type="ARBA" id="ARBA00022679"/>
    </source>
</evidence>
<dbReference type="AlphaFoldDB" id="A0A5C5YDU9"/>
<dbReference type="PANTHER" id="PTHR12283:SF6">
    <property type="entry name" value="GLUTAMINYL-PEPTIDE CYCLOTRANSFERASE-RELATED"/>
    <property type="match status" value="1"/>
</dbReference>
<dbReference type="InterPro" id="IPR007484">
    <property type="entry name" value="Peptidase_M28"/>
</dbReference>
<feature type="region of interest" description="Disordered" evidence="3">
    <location>
        <begin position="64"/>
        <end position="106"/>
    </location>
</feature>
<dbReference type="Gene3D" id="3.40.630.10">
    <property type="entry name" value="Zn peptidases"/>
    <property type="match status" value="1"/>
</dbReference>
<dbReference type="GO" id="GO:0008270">
    <property type="term" value="F:zinc ion binding"/>
    <property type="evidence" value="ECO:0007669"/>
    <property type="project" value="TreeGrafter"/>
</dbReference>
<gene>
    <name evidence="6" type="primary">ywaD_2</name>
    <name evidence="6" type="ORF">Pan14r_47950</name>
</gene>
<keyword evidence="6" id="KW-0645">Protease</keyword>
<organism evidence="6 7">
    <name type="scientific">Crateriforma conspicua</name>
    <dbReference type="NCBI Taxonomy" id="2527996"/>
    <lineage>
        <taxon>Bacteria</taxon>
        <taxon>Pseudomonadati</taxon>
        <taxon>Planctomycetota</taxon>
        <taxon>Planctomycetia</taxon>
        <taxon>Planctomycetales</taxon>
        <taxon>Planctomycetaceae</taxon>
        <taxon>Crateriforma</taxon>
    </lineage>
</organism>
<evidence type="ECO:0000313" key="6">
    <source>
        <dbReference type="EMBL" id="TWT72475.1"/>
    </source>
</evidence>
<keyword evidence="6" id="KW-0031">Aminopeptidase</keyword>
<evidence type="ECO:0000256" key="4">
    <source>
        <dbReference type="SAM" id="Phobius"/>
    </source>
</evidence>
<keyword evidence="4" id="KW-1133">Transmembrane helix</keyword>
<keyword evidence="4" id="KW-0472">Membrane</keyword>
<dbReference type="InterPro" id="IPR040234">
    <property type="entry name" value="QC/QCL"/>
</dbReference>
<dbReference type="EMBL" id="SJPL01000001">
    <property type="protein sequence ID" value="TWT72475.1"/>
    <property type="molecule type" value="Genomic_DNA"/>
</dbReference>
<protein>
    <submittedName>
        <fullName evidence="6">Aminopeptidase YwaD</fullName>
        <ecNumber evidence="6">3.4.11.6</ecNumber>
    </submittedName>
</protein>
<dbReference type="Proteomes" id="UP000317238">
    <property type="component" value="Unassembled WGS sequence"/>
</dbReference>
<keyword evidence="2" id="KW-0012">Acyltransferase</keyword>
<name>A0A5C5YDU9_9PLAN</name>
<accession>A0A5C5YDU9</accession>
<reference evidence="6 7" key="1">
    <citation type="submission" date="2019-02" db="EMBL/GenBank/DDBJ databases">
        <title>Deep-cultivation of Planctomycetes and their phenomic and genomic characterization uncovers novel biology.</title>
        <authorList>
            <person name="Wiegand S."/>
            <person name="Jogler M."/>
            <person name="Boedeker C."/>
            <person name="Pinto D."/>
            <person name="Vollmers J."/>
            <person name="Rivas-Marin E."/>
            <person name="Kohn T."/>
            <person name="Peeters S.H."/>
            <person name="Heuer A."/>
            <person name="Rast P."/>
            <person name="Oberbeckmann S."/>
            <person name="Bunk B."/>
            <person name="Jeske O."/>
            <person name="Meyerdierks A."/>
            <person name="Storesund J.E."/>
            <person name="Kallscheuer N."/>
            <person name="Luecker S."/>
            <person name="Lage O.M."/>
            <person name="Pohl T."/>
            <person name="Merkel B.J."/>
            <person name="Hornburger P."/>
            <person name="Mueller R.-W."/>
            <person name="Bruemmer F."/>
            <person name="Labrenz M."/>
            <person name="Spormann A.M."/>
            <person name="Op Den Camp H."/>
            <person name="Overmann J."/>
            <person name="Amann R."/>
            <person name="Jetten M.S.M."/>
            <person name="Mascher T."/>
            <person name="Medema M.H."/>
            <person name="Devos D.P."/>
            <person name="Kaster A.-K."/>
            <person name="Ovreas L."/>
            <person name="Rohde M."/>
            <person name="Galperin M.Y."/>
            <person name="Jogler C."/>
        </authorList>
    </citation>
    <scope>NUCLEOTIDE SEQUENCE [LARGE SCALE GENOMIC DNA]</scope>
    <source>
        <strain evidence="6 7">Pan14r</strain>
    </source>
</reference>
<dbReference type="GO" id="GO:0004177">
    <property type="term" value="F:aminopeptidase activity"/>
    <property type="evidence" value="ECO:0007669"/>
    <property type="project" value="UniProtKB-KW"/>
</dbReference>
<dbReference type="EC" id="3.4.11.6" evidence="6"/>
<keyword evidence="6" id="KW-0378">Hydrolase</keyword>
<keyword evidence="4" id="KW-0812">Transmembrane</keyword>
<feature type="compositionally biased region" description="Basic and acidic residues" evidence="3">
    <location>
        <begin position="87"/>
        <end position="98"/>
    </location>
</feature>
<comment type="caution">
    <text evidence="6">The sequence shown here is derived from an EMBL/GenBank/DDBJ whole genome shotgun (WGS) entry which is preliminary data.</text>
</comment>
<dbReference type="OrthoDB" id="256090at2"/>
<dbReference type="GO" id="GO:0016603">
    <property type="term" value="F:glutaminyl-peptide cyclotransferase activity"/>
    <property type="evidence" value="ECO:0007669"/>
    <property type="project" value="TreeGrafter"/>
</dbReference>
<keyword evidence="7" id="KW-1185">Reference proteome</keyword>
<proteinExistence type="predicted"/>
<feature type="transmembrane region" description="Helical" evidence="4">
    <location>
        <begin position="114"/>
        <end position="133"/>
    </location>
</feature>
<dbReference type="Pfam" id="PF04389">
    <property type="entry name" value="Peptidase_M28"/>
    <property type="match status" value="1"/>
</dbReference>
<evidence type="ECO:0000256" key="3">
    <source>
        <dbReference type="SAM" id="MobiDB-lite"/>
    </source>
</evidence>
<dbReference type="SUPFAM" id="SSF53187">
    <property type="entry name" value="Zn-dependent exopeptidases"/>
    <property type="match status" value="1"/>
</dbReference>
<feature type="domain" description="Peptidase M28" evidence="5">
    <location>
        <begin position="219"/>
        <end position="434"/>
    </location>
</feature>
<dbReference type="PANTHER" id="PTHR12283">
    <property type="entry name" value="GLUTAMINYL-PEPTIDE CYCLOTRANSFERASE"/>
    <property type="match status" value="1"/>
</dbReference>